<evidence type="ECO:0000313" key="2">
    <source>
        <dbReference type="Proteomes" id="UP000527324"/>
    </source>
</evidence>
<gene>
    <name evidence="1" type="ORF">GGQ93_002852</name>
</gene>
<accession>A0A7W9C8L3</accession>
<reference evidence="1 2" key="1">
    <citation type="submission" date="2020-08" db="EMBL/GenBank/DDBJ databases">
        <title>Genomic Encyclopedia of Type Strains, Phase IV (KMG-IV): sequencing the most valuable type-strain genomes for metagenomic binning, comparative biology and taxonomic classification.</title>
        <authorList>
            <person name="Goeker M."/>
        </authorList>
    </citation>
    <scope>NUCLEOTIDE SEQUENCE [LARGE SCALE GENOMIC DNA]</scope>
    <source>
        <strain evidence="1 2">DSM 4731</strain>
    </source>
</reference>
<name>A0A7W9C8L3_9CAUL</name>
<proteinExistence type="predicted"/>
<organism evidence="1 2">
    <name type="scientific">Brevundimonas aurantiaca</name>
    <dbReference type="NCBI Taxonomy" id="74316"/>
    <lineage>
        <taxon>Bacteria</taxon>
        <taxon>Pseudomonadati</taxon>
        <taxon>Pseudomonadota</taxon>
        <taxon>Alphaproteobacteria</taxon>
        <taxon>Caulobacterales</taxon>
        <taxon>Caulobacteraceae</taxon>
        <taxon>Brevundimonas</taxon>
    </lineage>
</organism>
<evidence type="ECO:0000313" key="1">
    <source>
        <dbReference type="EMBL" id="MBB5741114.1"/>
    </source>
</evidence>
<dbReference type="Proteomes" id="UP000527324">
    <property type="component" value="Unassembled WGS sequence"/>
</dbReference>
<dbReference type="AlphaFoldDB" id="A0A7W9C8L3"/>
<comment type="caution">
    <text evidence="1">The sequence shown here is derived from an EMBL/GenBank/DDBJ whole genome shotgun (WGS) entry which is preliminary data.</text>
</comment>
<sequence length="228" mass="23579">MAFLNEPPADAALDALDRAVVEAVRARLAAGPRTRLDASVLSLRALLAGAQPGDTKVLKALWGRIEAAAGPSLITSGGLAQVLAADRYGLGGRPLPAEEALKAAEDGARALIDLSSDRPWWGRLLARPELKIAGALPDDARARPQAFLVTREGSGPTGEDRTFWVTDSGWSDTKIVEAMGEAGLIADPLAAAGGLKLFALAGYVQAEDGRLTNAPGRLTGVIGAAPIF</sequence>
<protein>
    <submittedName>
        <fullName evidence="1">Uncharacterized protein</fullName>
    </submittedName>
</protein>
<keyword evidence="2" id="KW-1185">Reference proteome</keyword>
<dbReference type="EMBL" id="JACHOQ010000010">
    <property type="protein sequence ID" value="MBB5741114.1"/>
    <property type="molecule type" value="Genomic_DNA"/>
</dbReference>
<dbReference type="RefSeq" id="WP_183217859.1">
    <property type="nucleotide sequence ID" value="NZ_CAJFZW010000069.1"/>
</dbReference>